<protein>
    <submittedName>
        <fullName evidence="2">Serine/threonine-protein kinase WNK1-like isoform X4</fullName>
    </submittedName>
</protein>
<dbReference type="FunFam" id="3.30.200.20:FF:000494">
    <property type="entry name" value="serine/threonine-protein kinase WNK2 isoform X2"/>
    <property type="match status" value="1"/>
</dbReference>
<dbReference type="InterPro" id="IPR050588">
    <property type="entry name" value="WNK_Ser-Thr_kinase"/>
</dbReference>
<evidence type="ECO:0000256" key="1">
    <source>
        <dbReference type="SAM" id="MobiDB-lite"/>
    </source>
</evidence>
<dbReference type="PANTHER" id="PTHR13902">
    <property type="entry name" value="SERINE/THREONINE-PROTEIN KINASE WNK WITH NO LYSINE -RELATED"/>
    <property type="match status" value="1"/>
</dbReference>
<keyword evidence="3" id="KW-1185">Reference proteome</keyword>
<feature type="non-terminal residue" evidence="2">
    <location>
        <position position="1"/>
    </location>
</feature>
<keyword evidence="2" id="KW-0418">Kinase</keyword>
<gene>
    <name evidence="2" type="primary">wnk1</name>
    <name evidence="2" type="ORF">DAT39_015890</name>
</gene>
<accession>A0A8J4WXE0</accession>
<feature type="compositionally biased region" description="Basic and acidic residues" evidence="1">
    <location>
        <begin position="1"/>
        <end position="11"/>
    </location>
</feature>
<sequence>MSDNPDDRKEFLAPPPKNVNAPGSDTMLGEKLGVEVRHRCHTLDKDLKTAEHRFFRRSVICDSNVTALDLPSKACIPTSLPDCESPAGSSGLSSAPGGVPEICAAAVVEEHVEEAVEAGGPASSDHADKPILCEHESGTWIQSESPRNIAAQPEVTSTPERGNEAAEKCEEEKEAAKARVEAEQREVQEDEEVETKAVGTSPDGRFLKFDIEIGRGSFKTVYKGLDTETTVEVAWCELQQGLVEEQEQQEEATPYSPRHMVQPEGGLDGSDMLSRPCRARSVPGGHRSSGFSRGFGHPESEDFVFEK</sequence>
<feature type="compositionally biased region" description="Basic and acidic residues" evidence="1">
    <location>
        <begin position="296"/>
        <end position="307"/>
    </location>
</feature>
<dbReference type="OrthoDB" id="4062651at2759"/>
<dbReference type="Gene3D" id="3.30.200.20">
    <property type="entry name" value="Phosphorylase Kinase, domain 1"/>
    <property type="match status" value="1"/>
</dbReference>
<feature type="region of interest" description="Disordered" evidence="1">
    <location>
        <begin position="145"/>
        <end position="164"/>
    </location>
</feature>
<organism evidence="2 3">
    <name type="scientific">Clarias magur</name>
    <name type="common">Asian catfish</name>
    <name type="synonym">Macropteronotus magur</name>
    <dbReference type="NCBI Taxonomy" id="1594786"/>
    <lineage>
        <taxon>Eukaryota</taxon>
        <taxon>Metazoa</taxon>
        <taxon>Chordata</taxon>
        <taxon>Craniata</taxon>
        <taxon>Vertebrata</taxon>
        <taxon>Euteleostomi</taxon>
        <taxon>Actinopterygii</taxon>
        <taxon>Neopterygii</taxon>
        <taxon>Teleostei</taxon>
        <taxon>Ostariophysi</taxon>
        <taxon>Siluriformes</taxon>
        <taxon>Clariidae</taxon>
        <taxon>Clarias</taxon>
    </lineage>
</organism>
<dbReference type="EMBL" id="QNUK01000376">
    <property type="protein sequence ID" value="KAF5894406.1"/>
    <property type="molecule type" value="Genomic_DNA"/>
</dbReference>
<feature type="region of interest" description="Disordered" evidence="1">
    <location>
        <begin position="1"/>
        <end position="26"/>
    </location>
</feature>
<evidence type="ECO:0000313" key="2">
    <source>
        <dbReference type="EMBL" id="KAF5894406.1"/>
    </source>
</evidence>
<name>A0A8J4WXE0_CLAMG</name>
<evidence type="ECO:0000313" key="3">
    <source>
        <dbReference type="Proteomes" id="UP000727407"/>
    </source>
</evidence>
<comment type="caution">
    <text evidence="2">The sequence shown here is derived from an EMBL/GenBank/DDBJ whole genome shotgun (WGS) entry which is preliminary data.</text>
</comment>
<feature type="region of interest" description="Disordered" evidence="1">
    <location>
        <begin position="244"/>
        <end position="307"/>
    </location>
</feature>
<reference evidence="2" key="1">
    <citation type="submission" date="2020-07" db="EMBL/GenBank/DDBJ databases">
        <title>Clarias magur genome sequencing, assembly and annotation.</title>
        <authorList>
            <person name="Kushwaha B."/>
            <person name="Kumar R."/>
            <person name="Das P."/>
            <person name="Joshi C.G."/>
            <person name="Kumar D."/>
            <person name="Nagpure N.S."/>
            <person name="Pandey M."/>
            <person name="Agarwal S."/>
            <person name="Srivastava S."/>
            <person name="Singh M."/>
            <person name="Sahoo L."/>
            <person name="Jayasankar P."/>
            <person name="Meher P.K."/>
            <person name="Koringa P.G."/>
            <person name="Iquebal M.A."/>
            <person name="Das S.P."/>
            <person name="Bit A."/>
            <person name="Patnaik S."/>
            <person name="Patel N."/>
            <person name="Shah T.M."/>
            <person name="Hinsu A."/>
            <person name="Jena J.K."/>
        </authorList>
    </citation>
    <scope>NUCLEOTIDE SEQUENCE</scope>
    <source>
        <strain evidence="2">CIFAMagur01</strain>
        <tissue evidence="2">Testis</tissue>
    </source>
</reference>
<feature type="compositionally biased region" description="Low complexity" evidence="1">
    <location>
        <begin position="284"/>
        <end position="295"/>
    </location>
</feature>
<keyword evidence="2" id="KW-0808">Transferase</keyword>
<dbReference type="Proteomes" id="UP000727407">
    <property type="component" value="Unassembled WGS sequence"/>
</dbReference>
<dbReference type="GO" id="GO:0016301">
    <property type="term" value="F:kinase activity"/>
    <property type="evidence" value="ECO:0007669"/>
    <property type="project" value="UniProtKB-KW"/>
</dbReference>
<proteinExistence type="predicted"/>
<dbReference type="AlphaFoldDB" id="A0A8J4WXE0"/>